<comment type="caution">
    <text evidence="2">The sequence shown here is derived from an EMBL/GenBank/DDBJ whole genome shotgun (WGS) entry which is preliminary data.</text>
</comment>
<gene>
    <name evidence="2" type="ORF">BS47DRAFT_1350496</name>
</gene>
<evidence type="ECO:0000256" key="1">
    <source>
        <dbReference type="SAM" id="Phobius"/>
    </source>
</evidence>
<accession>A0A9P6DRC4</accession>
<keyword evidence="1" id="KW-1133">Transmembrane helix</keyword>
<protein>
    <submittedName>
        <fullName evidence="2">Uncharacterized protein</fullName>
    </submittedName>
</protein>
<keyword evidence="1" id="KW-0812">Transmembrane</keyword>
<reference evidence="2" key="1">
    <citation type="journal article" date="2020" name="Nat. Commun.">
        <title>Large-scale genome sequencing of mycorrhizal fungi provides insights into the early evolution of symbiotic traits.</title>
        <authorList>
            <person name="Miyauchi S."/>
            <person name="Kiss E."/>
            <person name="Kuo A."/>
            <person name="Drula E."/>
            <person name="Kohler A."/>
            <person name="Sanchez-Garcia M."/>
            <person name="Morin E."/>
            <person name="Andreopoulos B."/>
            <person name="Barry K.W."/>
            <person name="Bonito G."/>
            <person name="Buee M."/>
            <person name="Carver A."/>
            <person name="Chen C."/>
            <person name="Cichocki N."/>
            <person name="Clum A."/>
            <person name="Culley D."/>
            <person name="Crous P.W."/>
            <person name="Fauchery L."/>
            <person name="Girlanda M."/>
            <person name="Hayes R.D."/>
            <person name="Keri Z."/>
            <person name="LaButti K."/>
            <person name="Lipzen A."/>
            <person name="Lombard V."/>
            <person name="Magnuson J."/>
            <person name="Maillard F."/>
            <person name="Murat C."/>
            <person name="Nolan M."/>
            <person name="Ohm R.A."/>
            <person name="Pangilinan J."/>
            <person name="Pereira M.F."/>
            <person name="Perotto S."/>
            <person name="Peter M."/>
            <person name="Pfister S."/>
            <person name="Riley R."/>
            <person name="Sitrit Y."/>
            <person name="Stielow J.B."/>
            <person name="Szollosi G."/>
            <person name="Zifcakova L."/>
            <person name="Stursova M."/>
            <person name="Spatafora J.W."/>
            <person name="Tedersoo L."/>
            <person name="Vaario L.M."/>
            <person name="Yamada A."/>
            <person name="Yan M."/>
            <person name="Wang P."/>
            <person name="Xu J."/>
            <person name="Bruns T."/>
            <person name="Baldrian P."/>
            <person name="Vilgalys R."/>
            <person name="Dunand C."/>
            <person name="Henrissat B."/>
            <person name="Grigoriev I.V."/>
            <person name="Hibbett D."/>
            <person name="Nagy L.G."/>
            <person name="Martin F.M."/>
        </authorList>
    </citation>
    <scope>NUCLEOTIDE SEQUENCE</scope>
    <source>
        <strain evidence="2">UP504</strain>
    </source>
</reference>
<organism evidence="2 3">
    <name type="scientific">Hydnum rufescens UP504</name>
    <dbReference type="NCBI Taxonomy" id="1448309"/>
    <lineage>
        <taxon>Eukaryota</taxon>
        <taxon>Fungi</taxon>
        <taxon>Dikarya</taxon>
        <taxon>Basidiomycota</taxon>
        <taxon>Agaricomycotina</taxon>
        <taxon>Agaricomycetes</taxon>
        <taxon>Cantharellales</taxon>
        <taxon>Hydnaceae</taxon>
        <taxon>Hydnum</taxon>
    </lineage>
</organism>
<evidence type="ECO:0000313" key="2">
    <source>
        <dbReference type="EMBL" id="KAF9508314.1"/>
    </source>
</evidence>
<keyword evidence="3" id="KW-1185">Reference proteome</keyword>
<proteinExistence type="predicted"/>
<dbReference type="Proteomes" id="UP000886523">
    <property type="component" value="Unassembled WGS sequence"/>
</dbReference>
<feature type="transmembrane region" description="Helical" evidence="1">
    <location>
        <begin position="26"/>
        <end position="49"/>
    </location>
</feature>
<keyword evidence="1" id="KW-0472">Membrane</keyword>
<dbReference type="AlphaFoldDB" id="A0A9P6DRC4"/>
<sequence>MPLKPKRWGYWASPRAILSTINVGGILHPGLIIFDVFIHGSFAPGRLLLSQVLRINSMRNLAFQCTSKLPMDEGGFGRRDPMISVQIIYQSEGDGGPN</sequence>
<name>A0A9P6DRC4_9AGAM</name>
<dbReference type="EMBL" id="MU129061">
    <property type="protein sequence ID" value="KAF9508314.1"/>
    <property type="molecule type" value="Genomic_DNA"/>
</dbReference>
<evidence type="ECO:0000313" key="3">
    <source>
        <dbReference type="Proteomes" id="UP000886523"/>
    </source>
</evidence>